<feature type="transmembrane region" description="Helical" evidence="1">
    <location>
        <begin position="167"/>
        <end position="190"/>
    </location>
</feature>
<feature type="transmembrane region" description="Helical" evidence="1">
    <location>
        <begin position="134"/>
        <end position="152"/>
    </location>
</feature>
<dbReference type="AlphaFoldDB" id="A0A7T0FZS9"/>
<dbReference type="EMBL" id="CP048685">
    <property type="protein sequence ID" value="QPJ61096.1"/>
    <property type="molecule type" value="Genomic_DNA"/>
</dbReference>
<evidence type="ECO:0000256" key="1">
    <source>
        <dbReference type="SAM" id="Phobius"/>
    </source>
</evidence>
<feature type="transmembrane region" description="Helical" evidence="1">
    <location>
        <begin position="248"/>
        <end position="269"/>
    </location>
</feature>
<dbReference type="KEGG" id="nli:G3M70_04010"/>
<keyword evidence="1" id="KW-0472">Membrane</keyword>
<feature type="transmembrane region" description="Helical" evidence="1">
    <location>
        <begin position="210"/>
        <end position="228"/>
    </location>
</feature>
<evidence type="ECO:0000313" key="2">
    <source>
        <dbReference type="EMBL" id="QPJ61096.1"/>
    </source>
</evidence>
<evidence type="ECO:0000313" key="3">
    <source>
        <dbReference type="Proteomes" id="UP000594688"/>
    </source>
</evidence>
<organism evidence="2 3">
    <name type="scientific">Candidatus Nitronauta litoralis</name>
    <dbReference type="NCBI Taxonomy" id="2705533"/>
    <lineage>
        <taxon>Bacteria</taxon>
        <taxon>Pseudomonadati</taxon>
        <taxon>Nitrospinota/Tectimicrobiota group</taxon>
        <taxon>Nitrospinota</taxon>
        <taxon>Nitrospinia</taxon>
        <taxon>Nitrospinales</taxon>
        <taxon>Nitrospinaceae</taxon>
        <taxon>Candidatus Nitronauta</taxon>
    </lineage>
</organism>
<keyword evidence="1" id="KW-1133">Transmembrane helix</keyword>
<proteinExistence type="predicted"/>
<dbReference type="Proteomes" id="UP000594688">
    <property type="component" value="Chromosome"/>
</dbReference>
<gene>
    <name evidence="2" type="ORF">G3M70_04010</name>
</gene>
<protein>
    <submittedName>
        <fullName evidence="2">Uncharacterized protein</fullName>
    </submittedName>
</protein>
<reference evidence="2 3" key="1">
    <citation type="submission" date="2020-02" db="EMBL/GenBank/DDBJ databases">
        <title>Genomic and physiological characterization of two novel Nitrospinaceae genera.</title>
        <authorList>
            <person name="Mueller A.J."/>
            <person name="Jung M.-Y."/>
            <person name="Strachan C.R."/>
            <person name="Herbold C.W."/>
            <person name="Kirkegaard R.H."/>
            <person name="Daims H."/>
        </authorList>
    </citation>
    <scope>NUCLEOTIDE SEQUENCE [LARGE SCALE GENOMIC DNA]</scope>
    <source>
        <strain evidence="2">EB</strain>
    </source>
</reference>
<accession>A0A7T0FZS9</accession>
<feature type="transmembrane region" description="Helical" evidence="1">
    <location>
        <begin position="107"/>
        <end position="127"/>
    </location>
</feature>
<sequence length="335" mass="36809">MPTPNSQSSPASSFQQIACLRYAVPSILVLVMAFVIFEIVAFDLKNIGVRISEFLAVNKSIDLGYLIKESNARIKWGTISLLYLFTSIFLLVISINIIRHFLTKLPLYVFVGTGVLLAFVWLGYLVYGLSNNKPVSMIFMFTFNTLAMSGRFDGGQLDSIQAVIDSINIFATVIPVFAVIASCSTLVPCVAQGKEGADYYANQVRYLKDLLNAGSVMLLVGILHMSIWLRWPSALLGDTKLVEDINNFSLAVSTFWGVAFTLLIAAYYIPSARILNRRAKAALADVYDDPAEVRQWLKENDLEMSTASQIREIVAISGPLLAGSLSTSFLGISAM</sequence>
<name>A0A7T0FZS9_9BACT</name>
<feature type="transmembrane region" description="Helical" evidence="1">
    <location>
        <begin position="81"/>
        <end position="101"/>
    </location>
</feature>
<keyword evidence="1" id="KW-0812">Transmembrane</keyword>
<feature type="transmembrane region" description="Helical" evidence="1">
    <location>
        <begin position="20"/>
        <end position="42"/>
    </location>
</feature>